<gene>
    <name evidence="2" type="ORF">DWX41_03440</name>
</gene>
<evidence type="ECO:0000313" key="2">
    <source>
        <dbReference type="EMBL" id="RGC34519.1"/>
    </source>
</evidence>
<evidence type="ECO:0000256" key="1">
    <source>
        <dbReference type="SAM" id="MobiDB-lite"/>
    </source>
</evidence>
<dbReference type="InterPro" id="IPR036866">
    <property type="entry name" value="RibonucZ/Hydroxyglut_hydro"/>
</dbReference>
<sequence>MIRITYLSHSGFLVELDTAYLLFDYYKGDLPELNTGKKFYVFVSHAHYDHFKKDIFKLREYLPDVYFILSNDVEPDGDGDVMYIGPNEERTVDGCKIRTLRSTDEGVAFLVEYDGSILYHAGDLNWWHWEEESKAYNTMMRRNYQHEINKLHGVKIDVAFVPVDPRLGEQYYWGLDCFMKRTETRAVFAMHFWGNYGIFDRLALEKNTEEYADKIYRIEKEGQVFELEKGRQKSSKGSVRNTMQQEKPSK</sequence>
<comment type="caution">
    <text evidence="2">The sequence shown here is derived from an EMBL/GenBank/DDBJ whole genome shotgun (WGS) entry which is preliminary data.</text>
</comment>
<dbReference type="PANTHER" id="PTHR42967">
    <property type="entry name" value="METAL DEPENDENT HYDROLASE"/>
    <property type="match status" value="1"/>
</dbReference>
<name>A0A3E2X1E9_9FIRM</name>
<organism evidence="2 3">
    <name type="scientific">Hungatella hathewayi</name>
    <dbReference type="NCBI Taxonomy" id="154046"/>
    <lineage>
        <taxon>Bacteria</taxon>
        <taxon>Bacillati</taxon>
        <taxon>Bacillota</taxon>
        <taxon>Clostridia</taxon>
        <taxon>Lachnospirales</taxon>
        <taxon>Lachnospiraceae</taxon>
        <taxon>Hungatella</taxon>
    </lineage>
</organism>
<dbReference type="PANTHER" id="PTHR42967:SF1">
    <property type="entry name" value="MBL FOLD METALLO-HYDROLASE"/>
    <property type="match status" value="1"/>
</dbReference>
<feature type="compositionally biased region" description="Polar residues" evidence="1">
    <location>
        <begin position="235"/>
        <end position="250"/>
    </location>
</feature>
<dbReference type="Pfam" id="PF13483">
    <property type="entry name" value="Lactamase_B_3"/>
    <property type="match status" value="1"/>
</dbReference>
<accession>A0A3E2X1E9</accession>
<dbReference type="Proteomes" id="UP000261111">
    <property type="component" value="Unassembled WGS sequence"/>
</dbReference>
<dbReference type="GeneID" id="93333975"/>
<dbReference type="SUPFAM" id="SSF56281">
    <property type="entry name" value="Metallo-hydrolase/oxidoreductase"/>
    <property type="match status" value="1"/>
</dbReference>
<proteinExistence type="predicted"/>
<dbReference type="EMBL" id="QVIA01000003">
    <property type="protein sequence ID" value="RGC34519.1"/>
    <property type="molecule type" value="Genomic_DNA"/>
</dbReference>
<feature type="region of interest" description="Disordered" evidence="1">
    <location>
        <begin position="227"/>
        <end position="250"/>
    </location>
</feature>
<dbReference type="RefSeq" id="WP_025657652.1">
    <property type="nucleotide sequence ID" value="NZ_QVIA01000003.1"/>
</dbReference>
<evidence type="ECO:0000313" key="3">
    <source>
        <dbReference type="Proteomes" id="UP000261111"/>
    </source>
</evidence>
<reference evidence="2 3" key="1">
    <citation type="submission" date="2018-08" db="EMBL/GenBank/DDBJ databases">
        <title>A genome reference for cultivated species of the human gut microbiota.</title>
        <authorList>
            <person name="Zou Y."/>
            <person name="Xue W."/>
            <person name="Luo G."/>
        </authorList>
    </citation>
    <scope>NUCLEOTIDE SEQUENCE [LARGE SCALE GENOMIC DNA]</scope>
    <source>
        <strain evidence="2 3">AF19-21</strain>
    </source>
</reference>
<protein>
    <submittedName>
        <fullName evidence="2">MBL fold metallo-hydrolase</fullName>
    </submittedName>
</protein>
<keyword evidence="2" id="KW-0378">Hydrolase</keyword>
<dbReference type="AlphaFoldDB" id="A0A3E2X1E9"/>
<dbReference type="Gene3D" id="3.60.15.10">
    <property type="entry name" value="Ribonuclease Z/Hydroxyacylglutathione hydrolase-like"/>
    <property type="match status" value="1"/>
</dbReference>
<dbReference type="GO" id="GO:0016787">
    <property type="term" value="F:hydrolase activity"/>
    <property type="evidence" value="ECO:0007669"/>
    <property type="project" value="UniProtKB-KW"/>
</dbReference>